<dbReference type="EMBL" id="JADGMS010000019">
    <property type="protein sequence ID" value="KAF9661190.1"/>
    <property type="molecule type" value="Genomic_DNA"/>
</dbReference>
<evidence type="ECO:0000313" key="3">
    <source>
        <dbReference type="Proteomes" id="UP000657918"/>
    </source>
</evidence>
<reference evidence="2 3" key="1">
    <citation type="submission" date="2020-10" db="EMBL/GenBank/DDBJ databases">
        <title>Plant Genome Project.</title>
        <authorList>
            <person name="Zhang R.-G."/>
        </authorList>
    </citation>
    <scope>NUCLEOTIDE SEQUENCE [LARGE SCALE GENOMIC DNA]</scope>
    <source>
        <strain evidence="2">FAFU-HL-1</strain>
        <tissue evidence="2">Leaf</tissue>
    </source>
</reference>
<protein>
    <submittedName>
        <fullName evidence="2">Uncharacterized protein</fullName>
    </submittedName>
</protein>
<accession>A0A835MCG9</accession>
<comment type="caution">
    <text evidence="2">The sequence shown here is derived from an EMBL/GenBank/DDBJ whole genome shotgun (WGS) entry which is preliminary data.</text>
</comment>
<gene>
    <name evidence="2" type="ORF">SADUNF_Sadunf19G0042200</name>
</gene>
<evidence type="ECO:0000256" key="1">
    <source>
        <dbReference type="SAM" id="MobiDB-lite"/>
    </source>
</evidence>
<keyword evidence="3" id="KW-1185">Reference proteome</keyword>
<feature type="compositionally biased region" description="Polar residues" evidence="1">
    <location>
        <begin position="158"/>
        <end position="173"/>
    </location>
</feature>
<dbReference type="Proteomes" id="UP000657918">
    <property type="component" value="Unassembled WGS sequence"/>
</dbReference>
<name>A0A835MCG9_9ROSI</name>
<proteinExistence type="predicted"/>
<sequence>MRVYSKLIGVTYSIPLPIPIPFTTCPRPINFPLPLPSRPCYLYPQQNPSIVLVLVKKQDHCIKSGVKIISLVMRNPSSTSSTRSKNAVPTPCCSKVGIKKGPWTPEEDELLATYIKKEESDFLVSGLLILLSLLSSAGTSIISQGIDPRTHKLLKPNPDSSEMANVPVQNRNPKSPPLLEENGRVYRTVATRVSENFTLPPNLEDQFPNQAAADATEYCPARDFNMGSLQSGYDDGLFEDIGNEDTLSSFLDSLLHDNVFVYQQRQQLQQQNMSGLSSKLVVSSSQILSHGNLWEAQVSSPPMAAFGDKAVGGAPSNSLPVLTQPVLKENQTGVINGQPFLRLSWTKHVWCGFLVQRKEEGYKIWLGAACPVFVLQQHHSSDQPLARSSGCKAASIVRALLFLRGSLSFVGNPKLVETYREKSEVEPDMKVRERSKGHFLWSRGTKYGRCFQSDEREGPNILT</sequence>
<dbReference type="AlphaFoldDB" id="A0A835MCG9"/>
<dbReference type="OrthoDB" id="822937at2759"/>
<feature type="region of interest" description="Disordered" evidence="1">
    <location>
        <begin position="157"/>
        <end position="179"/>
    </location>
</feature>
<organism evidence="2 3">
    <name type="scientific">Salix dunnii</name>
    <dbReference type="NCBI Taxonomy" id="1413687"/>
    <lineage>
        <taxon>Eukaryota</taxon>
        <taxon>Viridiplantae</taxon>
        <taxon>Streptophyta</taxon>
        <taxon>Embryophyta</taxon>
        <taxon>Tracheophyta</taxon>
        <taxon>Spermatophyta</taxon>
        <taxon>Magnoliopsida</taxon>
        <taxon>eudicotyledons</taxon>
        <taxon>Gunneridae</taxon>
        <taxon>Pentapetalae</taxon>
        <taxon>rosids</taxon>
        <taxon>fabids</taxon>
        <taxon>Malpighiales</taxon>
        <taxon>Salicaceae</taxon>
        <taxon>Saliceae</taxon>
        <taxon>Salix</taxon>
    </lineage>
</organism>
<evidence type="ECO:0000313" key="2">
    <source>
        <dbReference type="EMBL" id="KAF9661190.1"/>
    </source>
</evidence>